<dbReference type="Gene3D" id="3.10.180.10">
    <property type="entry name" value="2,3-Dihydroxybiphenyl 1,2-Dioxygenase, domain 1"/>
    <property type="match status" value="1"/>
</dbReference>
<dbReference type="CDD" id="cd06587">
    <property type="entry name" value="VOC"/>
    <property type="match status" value="1"/>
</dbReference>
<proteinExistence type="predicted"/>
<dbReference type="Proteomes" id="UP000461010">
    <property type="component" value="Unassembled WGS sequence"/>
</dbReference>
<gene>
    <name evidence="4" type="ORF">GBG18_08225</name>
    <name evidence="3" type="ORF">GBG19_09045</name>
</gene>
<sequence>MKIGHIGINVNNMEESKEFYLKLFGFDILFEEILEDKKYIFLGKDKEIIVTLWEQSDKKFSTSTAGLHHLAFIVNCVDELKAFEKKLEEYKITKIYNGIVTHCEGSSSGGVFFLDPNGIRLEVCIAEGINEKNQSNHKHSSCGFF</sequence>
<dbReference type="EMBL" id="WFKK01000024">
    <property type="protein sequence ID" value="KAB7888521.1"/>
    <property type="molecule type" value="Genomic_DNA"/>
</dbReference>
<dbReference type="GO" id="GO:0046872">
    <property type="term" value="F:metal ion binding"/>
    <property type="evidence" value="ECO:0007669"/>
    <property type="project" value="UniProtKB-KW"/>
</dbReference>
<dbReference type="InterPro" id="IPR029068">
    <property type="entry name" value="Glyas_Bleomycin-R_OHBP_Dase"/>
</dbReference>
<dbReference type="InterPro" id="IPR051332">
    <property type="entry name" value="Fosfomycin_Res_Enzymes"/>
</dbReference>
<dbReference type="SUPFAM" id="SSF54593">
    <property type="entry name" value="Glyoxalase/Bleomycin resistance protein/Dihydroxybiphenyl dioxygenase"/>
    <property type="match status" value="1"/>
</dbReference>
<dbReference type="Proteomes" id="UP000472839">
    <property type="component" value="Unassembled WGS sequence"/>
</dbReference>
<feature type="domain" description="VOC" evidence="2">
    <location>
        <begin position="2"/>
        <end position="126"/>
    </location>
</feature>
<evidence type="ECO:0000313" key="3">
    <source>
        <dbReference type="EMBL" id="KAB7888521.1"/>
    </source>
</evidence>
<dbReference type="PANTHER" id="PTHR36113">
    <property type="entry name" value="LYASE, PUTATIVE-RELATED-RELATED"/>
    <property type="match status" value="1"/>
</dbReference>
<dbReference type="RefSeq" id="WP_152190097.1">
    <property type="nucleotide sequence ID" value="NZ_WFKI01000020.1"/>
</dbReference>
<dbReference type="AlphaFoldDB" id="A0A6L4WUQ3"/>
<evidence type="ECO:0000256" key="1">
    <source>
        <dbReference type="ARBA" id="ARBA00022723"/>
    </source>
</evidence>
<dbReference type="EMBL" id="WFKJ01000022">
    <property type="protein sequence ID" value="KAB7890712.1"/>
    <property type="molecule type" value="Genomic_DNA"/>
</dbReference>
<evidence type="ECO:0000313" key="6">
    <source>
        <dbReference type="Proteomes" id="UP000472839"/>
    </source>
</evidence>
<dbReference type="PROSITE" id="PS51819">
    <property type="entry name" value="VOC"/>
    <property type="match status" value="1"/>
</dbReference>
<accession>A0A6L4WUQ3</accession>
<evidence type="ECO:0000313" key="4">
    <source>
        <dbReference type="EMBL" id="KAB7890712.1"/>
    </source>
</evidence>
<dbReference type="InterPro" id="IPR004360">
    <property type="entry name" value="Glyas_Fos-R_dOase_dom"/>
</dbReference>
<name>A0A6L4WUQ3_9BACT</name>
<keyword evidence="5" id="KW-1185">Reference proteome</keyword>
<dbReference type="PANTHER" id="PTHR36113:SF6">
    <property type="entry name" value="FOSFOMYCIN RESISTANCE PROTEIN FOSX"/>
    <property type="match status" value="1"/>
</dbReference>
<comment type="caution">
    <text evidence="3">The sequence shown here is derived from an EMBL/GenBank/DDBJ whole genome shotgun (WGS) entry which is preliminary data.</text>
</comment>
<protein>
    <submittedName>
        <fullName evidence="3">VOC family protein</fullName>
    </submittedName>
</protein>
<reference evidence="5 6" key="1">
    <citation type="submission" date="2019-10" db="EMBL/GenBank/DDBJ databases">
        <title>Poseidonibacter ostreae sp. nov., isolated from the gut of the Ostrea denselamellosa.</title>
        <authorList>
            <person name="Choi A."/>
        </authorList>
    </citation>
    <scope>NUCLEOTIDE SEQUENCE [LARGE SCALE GENOMIC DNA]</scope>
    <source>
        <strain evidence="3 6">SJOD-M-33</strain>
        <strain evidence="4 5">SJOD-M-5</strain>
    </source>
</reference>
<evidence type="ECO:0000313" key="5">
    <source>
        <dbReference type="Proteomes" id="UP000461010"/>
    </source>
</evidence>
<evidence type="ECO:0000259" key="2">
    <source>
        <dbReference type="PROSITE" id="PS51819"/>
    </source>
</evidence>
<dbReference type="Pfam" id="PF00903">
    <property type="entry name" value="Glyoxalase"/>
    <property type="match status" value="1"/>
</dbReference>
<keyword evidence="1" id="KW-0479">Metal-binding</keyword>
<dbReference type="InterPro" id="IPR037523">
    <property type="entry name" value="VOC_core"/>
</dbReference>
<organism evidence="3 6">
    <name type="scientific">Poseidonibacter ostreae</name>
    <dbReference type="NCBI Taxonomy" id="2654171"/>
    <lineage>
        <taxon>Bacteria</taxon>
        <taxon>Pseudomonadati</taxon>
        <taxon>Campylobacterota</taxon>
        <taxon>Epsilonproteobacteria</taxon>
        <taxon>Campylobacterales</taxon>
        <taxon>Arcobacteraceae</taxon>
        <taxon>Poseidonibacter</taxon>
    </lineage>
</organism>